<name>A0A8K0MD77_9ROSA</name>
<dbReference type="SMART" id="SM00100">
    <property type="entry name" value="cNMP"/>
    <property type="match status" value="1"/>
</dbReference>
<evidence type="ECO:0000313" key="20">
    <source>
        <dbReference type="EMBL" id="KAF3442536.1"/>
    </source>
</evidence>
<comment type="function">
    <text evidence="16">Potassium channel.</text>
</comment>
<dbReference type="PROSITE" id="PS50088">
    <property type="entry name" value="ANK_REPEAT"/>
    <property type="match status" value="3"/>
</dbReference>
<evidence type="ECO:0000256" key="12">
    <source>
        <dbReference type="ARBA" id="ARBA00023065"/>
    </source>
</evidence>
<comment type="domain">
    <text evidence="16">The segment S4 is probably the voltage-sensor and is characterized by a series of positively charged amino acids. The pore-forming region H5 is enclosed by the transmembrane segments S5 and S6 in the Shaker-type (1P/6TM) and contains the GYGD signature motif which seems to be involved in potassium selectivity.</text>
</comment>
<evidence type="ECO:0000256" key="3">
    <source>
        <dbReference type="ARBA" id="ARBA00022448"/>
    </source>
</evidence>
<dbReference type="Gene3D" id="1.25.40.20">
    <property type="entry name" value="Ankyrin repeat-containing domain"/>
    <property type="match status" value="1"/>
</dbReference>
<evidence type="ECO:0000256" key="1">
    <source>
        <dbReference type="ARBA" id="ARBA00004141"/>
    </source>
</evidence>
<gene>
    <name evidence="20" type="ORF">FNV43_RR16452</name>
</gene>
<keyword evidence="7 16" id="KW-0631">Potassium channel</keyword>
<comment type="subunit">
    <text evidence="16">The potassium channel is composed of a homo- or heterotetrameric complex of pore-forming subunits.</text>
</comment>
<dbReference type="InterPro" id="IPR003938">
    <property type="entry name" value="K_chnl_volt-dep_EAG/ELK/ERG"/>
</dbReference>
<sequence>MEATTRYRGVFRVCGQEQIEQLSRDGSHYSLSTGILPSLGARSSNRRIKLRRFIVSPYDKRYRIWETFLVVLVVYTAWVSPFEFGFLKKPKGPLSITDNVVNGFFAVDIVLTFFVAYLDKTTYLLVDAPKKIAWKYASSWLAFDVISTIPSELARKISPSPFQSYGLFNMLRLWRLRRVSALFSRLEKDRNYNYFWVRCAKLICVTLFAVHCAGCFYYLLAARYRDPSKTWIGQSDENFLENSLWFRYVTTIYWSITTLTTVGYGDLHPVNTREMIFDIFYMLFNLGLTAYLIGNMTNLVVHGTSRTRKFRDTIQAASSFAQRNQLPVRLQDQMLAHLCLKFRTDSEGLQQQETLDSLPKAIRSSISHYLFYSLVDKVYLFRGVSNDLLFQLVSEMKAEYFPPKEDVILQNEAPTDFYILVTGAVELLVLKNGVEQVVGEAKTGELCGEIGVLCYRPQLFTVRTKRLSQLLRLNRTKFLNIVQANVGDGTIIMNNLLQHLKDLKDPIMEGILLETENMLARGRMDLPLSLCFAALRGDDLLLHQLLKRGLDPGESDNNGRTALHIAASKGSENCVLLLLDYGANPNCRDSDGNVPLWEAILGGHESVAKVLAENGGNLNAGDVGHFVCTAAEQNNLNLLKEIVSFGGDVTCSRINGITALHVAVCEDNTEIVKYLLDEGADIDKPDVHGWTPRDLADQQGHEEIKIIFQSSKEPKTQPITAIPEKARYLGRFTSEPTIRPMSQEGSFQGGEGSLGRNRQRRRTSNFHNSLFGMMSAAHTGEKELLFSVNAPRSTKNQGINQARVTVSCTEKGEVAGKLVLLPGSFEELLDIGVKKFGFLPSKIVTKDGAEIDSVEVIRDGDHLVFVSESSGREESDTQYCNSNGDL</sequence>
<feature type="repeat" description="ANK" evidence="15">
    <location>
        <begin position="591"/>
        <end position="623"/>
    </location>
</feature>
<keyword evidence="4 16" id="KW-0633">Potassium transport</keyword>
<feature type="transmembrane region" description="Helical" evidence="16">
    <location>
        <begin position="195"/>
        <end position="220"/>
    </location>
</feature>
<dbReference type="PROSITE" id="PS50042">
    <property type="entry name" value="CNMP_BINDING_3"/>
    <property type="match status" value="1"/>
</dbReference>
<evidence type="ECO:0000256" key="6">
    <source>
        <dbReference type="ARBA" id="ARBA00022737"/>
    </source>
</evidence>
<accession>A0A8K0MD77</accession>
<keyword evidence="13 16" id="KW-0472">Membrane</keyword>
<dbReference type="OrthoDB" id="426293at2759"/>
<dbReference type="Proteomes" id="UP000796880">
    <property type="component" value="Unassembled WGS sequence"/>
</dbReference>
<feature type="domain" description="KHA" evidence="19">
    <location>
        <begin position="803"/>
        <end position="883"/>
    </location>
</feature>
<dbReference type="PROSITE" id="PS51490">
    <property type="entry name" value="KHA"/>
    <property type="match status" value="1"/>
</dbReference>
<evidence type="ECO:0000256" key="7">
    <source>
        <dbReference type="ARBA" id="ARBA00022826"/>
    </source>
</evidence>
<dbReference type="PROSITE" id="PS50297">
    <property type="entry name" value="ANK_REP_REGION"/>
    <property type="match status" value="3"/>
</dbReference>
<keyword evidence="8 16" id="KW-0851">Voltage-gated channel</keyword>
<dbReference type="GO" id="GO:0005249">
    <property type="term" value="F:voltage-gated potassium channel activity"/>
    <property type="evidence" value="ECO:0007669"/>
    <property type="project" value="UniProtKB-UniRule"/>
</dbReference>
<dbReference type="EMBL" id="VOIH02000007">
    <property type="protein sequence ID" value="KAF3442536.1"/>
    <property type="molecule type" value="Genomic_DNA"/>
</dbReference>
<dbReference type="PANTHER" id="PTHR45743">
    <property type="entry name" value="POTASSIUM CHANNEL AKT1"/>
    <property type="match status" value="1"/>
</dbReference>
<dbReference type="InterPro" id="IPR014710">
    <property type="entry name" value="RmlC-like_jellyroll"/>
</dbReference>
<evidence type="ECO:0000256" key="10">
    <source>
        <dbReference type="ARBA" id="ARBA00022989"/>
    </source>
</evidence>
<dbReference type="CDD" id="cd00038">
    <property type="entry name" value="CAP_ED"/>
    <property type="match status" value="1"/>
</dbReference>
<dbReference type="PANTHER" id="PTHR45743:SF2">
    <property type="entry name" value="POTASSIUM CHANNEL AKT1"/>
    <property type="match status" value="1"/>
</dbReference>
<dbReference type="Gene3D" id="2.60.120.10">
    <property type="entry name" value="Jelly Rolls"/>
    <property type="match status" value="1"/>
</dbReference>
<feature type="domain" description="Cyclic nucleotide-binding" evidence="18">
    <location>
        <begin position="380"/>
        <end position="482"/>
    </location>
</feature>
<keyword evidence="9 16" id="KW-0630">Potassium</keyword>
<keyword evidence="5 16" id="KW-0812">Transmembrane</keyword>
<feature type="repeat" description="ANK" evidence="15">
    <location>
        <begin position="558"/>
        <end position="590"/>
    </location>
</feature>
<evidence type="ECO:0000256" key="15">
    <source>
        <dbReference type="PROSITE-ProRule" id="PRU00023"/>
    </source>
</evidence>
<dbReference type="InterPro" id="IPR045319">
    <property type="entry name" value="KAT/AKT"/>
</dbReference>
<feature type="transmembrane region" description="Helical" evidence="16">
    <location>
        <begin position="279"/>
        <end position="301"/>
    </location>
</feature>
<keyword evidence="6" id="KW-0677">Repeat</keyword>
<comment type="caution">
    <text evidence="20">The sequence shown here is derived from an EMBL/GenBank/DDBJ whole genome shotgun (WGS) entry which is preliminary data.</text>
</comment>
<evidence type="ECO:0000256" key="2">
    <source>
        <dbReference type="ARBA" id="ARBA00007929"/>
    </source>
</evidence>
<dbReference type="InterPro" id="IPR021789">
    <property type="entry name" value="KHA_dom"/>
</dbReference>
<evidence type="ECO:0000256" key="4">
    <source>
        <dbReference type="ARBA" id="ARBA00022538"/>
    </source>
</evidence>
<dbReference type="PRINTS" id="PR01415">
    <property type="entry name" value="ANKYRIN"/>
</dbReference>
<evidence type="ECO:0000259" key="19">
    <source>
        <dbReference type="PROSITE" id="PS51490"/>
    </source>
</evidence>
<protein>
    <recommendedName>
        <fullName evidence="16">Potassium channel</fullName>
    </recommendedName>
</protein>
<dbReference type="Pfam" id="PF11834">
    <property type="entry name" value="KHA"/>
    <property type="match status" value="1"/>
</dbReference>
<dbReference type="InterPro" id="IPR005821">
    <property type="entry name" value="Ion_trans_dom"/>
</dbReference>
<dbReference type="InterPro" id="IPR000595">
    <property type="entry name" value="cNMP-bd_dom"/>
</dbReference>
<keyword evidence="11 15" id="KW-0040">ANK repeat</keyword>
<dbReference type="Gene3D" id="1.10.287.70">
    <property type="match status" value="1"/>
</dbReference>
<evidence type="ECO:0000313" key="21">
    <source>
        <dbReference type="Proteomes" id="UP000796880"/>
    </source>
</evidence>
<dbReference type="InterPro" id="IPR018490">
    <property type="entry name" value="cNMP-bd_dom_sf"/>
</dbReference>
<proteinExistence type="inferred from homology"/>
<evidence type="ECO:0000256" key="16">
    <source>
        <dbReference type="RuleBase" id="RU369015"/>
    </source>
</evidence>
<comment type="similarity">
    <text evidence="2 16">Belongs to the potassium channel family. Plant (TC 1.A.1.4) subfamily.</text>
</comment>
<dbReference type="AlphaFoldDB" id="A0A8K0MD77"/>
<evidence type="ECO:0000256" key="11">
    <source>
        <dbReference type="ARBA" id="ARBA00023043"/>
    </source>
</evidence>
<dbReference type="Pfam" id="PF00027">
    <property type="entry name" value="cNMP_binding"/>
    <property type="match status" value="1"/>
</dbReference>
<keyword evidence="21" id="KW-1185">Reference proteome</keyword>
<feature type="repeat" description="ANK" evidence="15">
    <location>
        <begin position="655"/>
        <end position="687"/>
    </location>
</feature>
<dbReference type="Pfam" id="PF12796">
    <property type="entry name" value="Ank_2"/>
    <property type="match status" value="2"/>
</dbReference>
<dbReference type="SUPFAM" id="SSF48403">
    <property type="entry name" value="Ankyrin repeat"/>
    <property type="match status" value="1"/>
</dbReference>
<dbReference type="InterPro" id="IPR002110">
    <property type="entry name" value="Ankyrin_rpt"/>
</dbReference>
<dbReference type="GO" id="GO:0034702">
    <property type="term" value="C:monoatomic ion channel complex"/>
    <property type="evidence" value="ECO:0007669"/>
    <property type="project" value="UniProtKB-KW"/>
</dbReference>
<evidence type="ECO:0000256" key="13">
    <source>
        <dbReference type="ARBA" id="ARBA00023136"/>
    </source>
</evidence>
<comment type="caution">
    <text evidence="16">Lacks conserved residue(s) required for the propagation of feature annotation.</text>
</comment>
<keyword evidence="14 16" id="KW-0407">Ion channel</keyword>
<evidence type="ECO:0000256" key="14">
    <source>
        <dbReference type="ARBA" id="ARBA00023303"/>
    </source>
</evidence>
<dbReference type="SMART" id="SM00248">
    <property type="entry name" value="ANK"/>
    <property type="match status" value="5"/>
</dbReference>
<comment type="subcellular location">
    <subcellularLocation>
        <location evidence="1 16">Membrane</location>
        <topology evidence="1 16">Multi-pass membrane protein</topology>
    </subcellularLocation>
</comment>
<dbReference type="PRINTS" id="PR01463">
    <property type="entry name" value="EAGCHANLFMLY"/>
</dbReference>
<dbReference type="SUPFAM" id="SSF81324">
    <property type="entry name" value="Voltage-gated potassium channels"/>
    <property type="match status" value="1"/>
</dbReference>
<reference evidence="20" key="1">
    <citation type="submission" date="2020-03" db="EMBL/GenBank/DDBJ databases">
        <title>A high-quality chromosome-level genome assembly of a woody plant with both climbing and erect habits, Rhamnella rubrinervis.</title>
        <authorList>
            <person name="Lu Z."/>
            <person name="Yang Y."/>
            <person name="Zhu X."/>
            <person name="Sun Y."/>
        </authorList>
    </citation>
    <scope>NUCLEOTIDE SEQUENCE</scope>
    <source>
        <strain evidence="20">BYM</strain>
        <tissue evidence="20">Leaf</tissue>
    </source>
</reference>
<keyword evidence="10 16" id="KW-1133">Transmembrane helix</keyword>
<dbReference type="Pfam" id="PF00520">
    <property type="entry name" value="Ion_trans"/>
    <property type="match status" value="1"/>
</dbReference>
<dbReference type="SUPFAM" id="SSF51206">
    <property type="entry name" value="cAMP-binding domain-like"/>
    <property type="match status" value="1"/>
</dbReference>
<dbReference type="FunFam" id="1.10.287.70:FF:000139">
    <property type="entry name" value="Potassium channel SKOR"/>
    <property type="match status" value="1"/>
</dbReference>
<dbReference type="InterPro" id="IPR036770">
    <property type="entry name" value="Ankyrin_rpt-contain_sf"/>
</dbReference>
<evidence type="ECO:0000256" key="8">
    <source>
        <dbReference type="ARBA" id="ARBA00022882"/>
    </source>
</evidence>
<keyword evidence="3 16" id="KW-0813">Transport</keyword>
<dbReference type="FunFam" id="2.60.120.10:FF:000074">
    <property type="entry name" value="Potassium channel KAT2"/>
    <property type="match status" value="1"/>
</dbReference>
<organism evidence="20 21">
    <name type="scientific">Rhamnella rubrinervis</name>
    <dbReference type="NCBI Taxonomy" id="2594499"/>
    <lineage>
        <taxon>Eukaryota</taxon>
        <taxon>Viridiplantae</taxon>
        <taxon>Streptophyta</taxon>
        <taxon>Embryophyta</taxon>
        <taxon>Tracheophyta</taxon>
        <taxon>Spermatophyta</taxon>
        <taxon>Magnoliopsida</taxon>
        <taxon>eudicotyledons</taxon>
        <taxon>Gunneridae</taxon>
        <taxon>Pentapetalae</taxon>
        <taxon>rosids</taxon>
        <taxon>fabids</taxon>
        <taxon>Rosales</taxon>
        <taxon>Rhamnaceae</taxon>
        <taxon>rhamnoid group</taxon>
        <taxon>Rhamneae</taxon>
        <taxon>Rhamnella</taxon>
    </lineage>
</organism>
<evidence type="ECO:0000256" key="5">
    <source>
        <dbReference type="ARBA" id="ARBA00022692"/>
    </source>
</evidence>
<feature type="transmembrane region" description="Helical" evidence="16">
    <location>
        <begin position="62"/>
        <end position="80"/>
    </location>
</feature>
<feature type="transmembrane region" description="Helical" evidence="16">
    <location>
        <begin position="245"/>
        <end position="267"/>
    </location>
</feature>
<evidence type="ECO:0000256" key="17">
    <source>
        <dbReference type="SAM" id="MobiDB-lite"/>
    </source>
</evidence>
<evidence type="ECO:0000259" key="18">
    <source>
        <dbReference type="PROSITE" id="PS50042"/>
    </source>
</evidence>
<evidence type="ECO:0000256" key="9">
    <source>
        <dbReference type="ARBA" id="ARBA00022958"/>
    </source>
</evidence>
<feature type="transmembrane region" description="Helical" evidence="16">
    <location>
        <begin position="100"/>
        <end position="118"/>
    </location>
</feature>
<comment type="domain">
    <text evidence="16">The KHA domain (rich in hydrophobic and acidic residues) present in the C-terminal part is likely to be important for tetramerization.</text>
</comment>
<keyword evidence="12 16" id="KW-0406">Ion transport</keyword>
<feature type="region of interest" description="Disordered" evidence="17">
    <location>
        <begin position="737"/>
        <end position="761"/>
    </location>
</feature>